<organism evidence="1 2">
    <name type="scientific">Saponaria officinalis</name>
    <name type="common">Common soapwort</name>
    <name type="synonym">Lychnis saponaria</name>
    <dbReference type="NCBI Taxonomy" id="3572"/>
    <lineage>
        <taxon>Eukaryota</taxon>
        <taxon>Viridiplantae</taxon>
        <taxon>Streptophyta</taxon>
        <taxon>Embryophyta</taxon>
        <taxon>Tracheophyta</taxon>
        <taxon>Spermatophyta</taxon>
        <taxon>Magnoliopsida</taxon>
        <taxon>eudicotyledons</taxon>
        <taxon>Gunneridae</taxon>
        <taxon>Pentapetalae</taxon>
        <taxon>Caryophyllales</taxon>
        <taxon>Caryophyllaceae</taxon>
        <taxon>Caryophylleae</taxon>
        <taxon>Saponaria</taxon>
    </lineage>
</organism>
<dbReference type="InterPro" id="IPR010410">
    <property type="entry name" value="DUF1005"/>
</dbReference>
<proteinExistence type="predicted"/>
<dbReference type="Pfam" id="PF06219">
    <property type="entry name" value="DUF1005"/>
    <property type="match status" value="1"/>
</dbReference>
<reference evidence="1" key="1">
    <citation type="submission" date="2024-03" db="EMBL/GenBank/DDBJ databases">
        <title>WGS assembly of Saponaria officinalis var. Norfolk2.</title>
        <authorList>
            <person name="Jenkins J."/>
            <person name="Shu S."/>
            <person name="Grimwood J."/>
            <person name="Barry K."/>
            <person name="Goodstein D."/>
            <person name="Schmutz J."/>
            <person name="Leebens-Mack J."/>
            <person name="Osbourn A."/>
        </authorList>
    </citation>
    <scope>NUCLEOTIDE SEQUENCE [LARGE SCALE GENOMIC DNA]</scope>
    <source>
        <strain evidence="1">JIC</strain>
    </source>
</reference>
<sequence>MDTCPFLRIIIGNLTIKFPGSDPSSPCYCKIKFKNMAPQSATVSILPHHATHPDTTVQPVSACFTLSKPDLEKLIAQKNPNKKPNHSTVVTTTLKMDIYYDNGESKCYGFGSPGKLLGRVSVPLEMNKQVLEGKTSSLVQNGWVLVGGRKKKGLNPEMYMSVKVQPDPRFVFEFDGEPECSPQVYQVKGNVKQPVFTCKFSCRQSVDWNSRSSSEPSTSRSWLSTLKVDKDHNNQRQVKERKGWSITIHDLSGSPVAAASMVTPFVPSQGSDRVSRSNPGAWLILRPGDGTWKPWGRLESWRDSAGPGLDRVGHRFELIPDADIMTGSVMGPAGITIAHGSIPARTGGKFSIDILSGPSPSTSPNSSIDFSSWTGFGSGSGSGSSSVSDPGPVPGLIYRGFVMSSSVGGEGKMTRPEVEIGAQHVTCTEDAAVFVALAAAMDLSMDACRPFSRG</sequence>
<dbReference type="Proteomes" id="UP001443914">
    <property type="component" value="Unassembled WGS sequence"/>
</dbReference>
<gene>
    <name evidence="1" type="ORF">RND81_09G133900</name>
</gene>
<evidence type="ECO:0000313" key="1">
    <source>
        <dbReference type="EMBL" id="KAK9690517.1"/>
    </source>
</evidence>
<comment type="caution">
    <text evidence="1">The sequence shown here is derived from an EMBL/GenBank/DDBJ whole genome shotgun (WGS) entry which is preliminary data.</text>
</comment>
<evidence type="ECO:0000313" key="2">
    <source>
        <dbReference type="Proteomes" id="UP001443914"/>
    </source>
</evidence>
<dbReference type="EMBL" id="JBDFQZ010000009">
    <property type="protein sequence ID" value="KAK9690517.1"/>
    <property type="molecule type" value="Genomic_DNA"/>
</dbReference>
<dbReference type="PANTHER" id="PTHR31317">
    <property type="entry name" value="OS08G0163500 PROTEIN"/>
    <property type="match status" value="1"/>
</dbReference>
<accession>A0AAW1IME6</accession>
<name>A0AAW1IME6_SAPOF</name>
<dbReference type="PANTHER" id="PTHR31317:SF3">
    <property type="entry name" value="OS07G0133500 PROTEIN"/>
    <property type="match status" value="1"/>
</dbReference>
<dbReference type="AlphaFoldDB" id="A0AAW1IME6"/>
<keyword evidence="2" id="KW-1185">Reference proteome</keyword>
<protein>
    <submittedName>
        <fullName evidence="1">Uncharacterized protein</fullName>
    </submittedName>
</protein>